<proteinExistence type="predicted"/>
<sequence>MARSLLDDGRFRLQFAGHETFPLRYGWLKKSFDAVVAAEAAGQIDTRSIFTDDAAIANFGVGKNMVTSMRHWSLASGILQISNDDDLSSSGGQFQPTALGRLLFGDSGDPYLERPASLWLLHWHLAATPGRATTWYWAFNELNEPTFTRDVVRTRLGRRCNELRDDGRLKTSRITESTLKSDVLCFIRTYAVKSDGRSTQEDALECPLTELGLVQSVDIGSAFQFRRGPKSTLPDEVFLYGLLRFWRGLYPTRREFTVEAVTHEPGSPGRVFLLDEETVAERLARLSDLTRGAVRWDESTGMRQVYAADVMTLEPLAFVERLYRRARPEAKAA</sequence>
<feature type="domain" description="DUF4007" evidence="1">
    <location>
        <begin position="15"/>
        <end position="323"/>
    </location>
</feature>
<dbReference type="STRING" id="634430.SAMN04488241_107171"/>
<dbReference type="Proteomes" id="UP000199586">
    <property type="component" value="Unassembled WGS sequence"/>
</dbReference>
<evidence type="ECO:0000313" key="3">
    <source>
        <dbReference type="Proteomes" id="UP000199586"/>
    </source>
</evidence>
<keyword evidence="3" id="KW-1185">Reference proteome</keyword>
<gene>
    <name evidence="2" type="ORF">SAMN04488241_107171</name>
</gene>
<organism evidence="2 3">
    <name type="scientific">Sphingomonas rubra</name>
    <dbReference type="NCBI Taxonomy" id="634430"/>
    <lineage>
        <taxon>Bacteria</taxon>
        <taxon>Pseudomonadati</taxon>
        <taxon>Pseudomonadota</taxon>
        <taxon>Alphaproteobacteria</taxon>
        <taxon>Sphingomonadales</taxon>
        <taxon>Sphingomonadaceae</taxon>
        <taxon>Sphingomonas</taxon>
    </lineage>
</organism>
<dbReference type="RefSeq" id="WP_177200159.1">
    <property type="nucleotide sequence ID" value="NZ_FOXP01000007.1"/>
</dbReference>
<name>A0A1I5TA33_9SPHN</name>
<evidence type="ECO:0000313" key="2">
    <source>
        <dbReference type="EMBL" id="SFP79909.1"/>
    </source>
</evidence>
<dbReference type="EMBL" id="FOXP01000007">
    <property type="protein sequence ID" value="SFP79909.1"/>
    <property type="molecule type" value="Genomic_DNA"/>
</dbReference>
<dbReference type="Pfam" id="PF13182">
    <property type="entry name" value="DUF4007"/>
    <property type="match status" value="1"/>
</dbReference>
<accession>A0A1I5TA33</accession>
<dbReference type="InterPro" id="IPR025248">
    <property type="entry name" value="DUF4007"/>
</dbReference>
<dbReference type="AlphaFoldDB" id="A0A1I5TA33"/>
<reference evidence="2 3" key="1">
    <citation type="submission" date="2016-10" db="EMBL/GenBank/DDBJ databases">
        <authorList>
            <person name="de Groot N.N."/>
        </authorList>
    </citation>
    <scope>NUCLEOTIDE SEQUENCE [LARGE SCALE GENOMIC DNA]</scope>
    <source>
        <strain evidence="2 3">CGMCC 1.9113</strain>
    </source>
</reference>
<evidence type="ECO:0000259" key="1">
    <source>
        <dbReference type="Pfam" id="PF13182"/>
    </source>
</evidence>
<protein>
    <recommendedName>
        <fullName evidence="1">DUF4007 domain-containing protein</fullName>
    </recommendedName>
</protein>